<feature type="chain" id="PRO_5003170878" description="Ig-like domain-containing protein" evidence="1">
    <location>
        <begin position="31"/>
        <end position="158"/>
    </location>
</feature>
<dbReference type="KEGG" id="fri:FraEuI1c_3340"/>
<reference evidence="2 3" key="1">
    <citation type="submission" date="2010-10" db="EMBL/GenBank/DDBJ databases">
        <title>Complete sequence of Frankia sp. EuI1c.</title>
        <authorList>
            <consortium name="US DOE Joint Genome Institute"/>
            <person name="Lucas S."/>
            <person name="Copeland A."/>
            <person name="Lapidus A."/>
            <person name="Cheng J.-F."/>
            <person name="Bruce D."/>
            <person name="Goodwin L."/>
            <person name="Pitluck S."/>
            <person name="Chertkov O."/>
            <person name="Detter J.C."/>
            <person name="Han C."/>
            <person name="Tapia R."/>
            <person name="Land M."/>
            <person name="Hauser L."/>
            <person name="Jeffries C."/>
            <person name="Kyrpides N."/>
            <person name="Ivanova N."/>
            <person name="Mikhailova N."/>
            <person name="Beauchemin N."/>
            <person name="Sen A."/>
            <person name="Sur S.A."/>
            <person name="Gtari M."/>
            <person name="Wall L."/>
            <person name="Tisa L."/>
            <person name="Woyke T."/>
        </authorList>
    </citation>
    <scope>NUCLEOTIDE SEQUENCE [LARGE SCALE GENOMIC DNA]</scope>
    <source>
        <strain evidence="3">DSM 45817 / CECT 9037 / EuI1c</strain>
    </source>
</reference>
<accession>E3IWM1</accession>
<dbReference type="Proteomes" id="UP000002484">
    <property type="component" value="Chromosome"/>
</dbReference>
<dbReference type="InParanoid" id="E3IWM1"/>
<evidence type="ECO:0008006" key="4">
    <source>
        <dbReference type="Google" id="ProtNLM"/>
    </source>
</evidence>
<dbReference type="HOGENOM" id="CLU_1666850_0_0_11"/>
<dbReference type="AlphaFoldDB" id="E3IWM1"/>
<evidence type="ECO:0000313" key="2">
    <source>
        <dbReference type="EMBL" id="ADP81351.1"/>
    </source>
</evidence>
<feature type="signal peptide" evidence="1">
    <location>
        <begin position="1"/>
        <end position="30"/>
    </location>
</feature>
<evidence type="ECO:0000313" key="3">
    <source>
        <dbReference type="Proteomes" id="UP000002484"/>
    </source>
</evidence>
<sequence precursor="true">MRLRNLGTAATIGACGSTVASMLLPAPAFAANPNLSSSYSQGGWNCTLQAFVPGFPISGYVFANAGLSCPGAPAGVTATVDVQLKKENIDSSGNYTGTWSTLASETNQPVSNGQHLVDVGWNCDGLQGGTGHFKTTVNVNSGNIGTYSDNLVSSCRYF</sequence>
<dbReference type="PROSITE" id="PS51257">
    <property type="entry name" value="PROKAR_LIPOPROTEIN"/>
    <property type="match status" value="1"/>
</dbReference>
<dbReference type="EMBL" id="CP002299">
    <property type="protein sequence ID" value="ADP81351.1"/>
    <property type="molecule type" value="Genomic_DNA"/>
</dbReference>
<gene>
    <name evidence="2" type="ordered locus">FraEuI1c_3340</name>
</gene>
<keyword evidence="1" id="KW-0732">Signal</keyword>
<protein>
    <recommendedName>
        <fullName evidence="4">Ig-like domain-containing protein</fullName>
    </recommendedName>
</protein>
<organism evidence="2 3">
    <name type="scientific">Pseudofrankia inefficax (strain DSM 45817 / CECT 9037 / DDB 130130 / EuI1c)</name>
    <name type="common">Frankia inefficax</name>
    <dbReference type="NCBI Taxonomy" id="298654"/>
    <lineage>
        <taxon>Bacteria</taxon>
        <taxon>Bacillati</taxon>
        <taxon>Actinomycetota</taxon>
        <taxon>Actinomycetes</taxon>
        <taxon>Frankiales</taxon>
        <taxon>Frankiaceae</taxon>
        <taxon>Pseudofrankia</taxon>
    </lineage>
</organism>
<proteinExistence type="predicted"/>
<evidence type="ECO:0000256" key="1">
    <source>
        <dbReference type="SAM" id="SignalP"/>
    </source>
</evidence>
<name>E3IWM1_PSEI1</name>
<keyword evidence="3" id="KW-1185">Reference proteome</keyword>